<sequence>MQSPSASYWLSTAYALLHSSSNSFHYQYSVPFASHGEDATGYFGPAKPNQPRAFALMFRRISGKGFVRRSDLSVEGQRFPAWKAGRDSRVLNLNTTGGVPYELETQYGVTVTQFHDPGVRAKVSTVDAIKLEGGNGVSYGRSR</sequence>
<gene>
    <name evidence="1" type="ORF">M011DRAFT_479905</name>
</gene>
<name>A0A6A6V543_9PLEO</name>
<evidence type="ECO:0000313" key="1">
    <source>
        <dbReference type="EMBL" id="KAF2744317.1"/>
    </source>
</evidence>
<dbReference type="OrthoDB" id="408631at2759"/>
<dbReference type="Proteomes" id="UP000799440">
    <property type="component" value="Unassembled WGS sequence"/>
</dbReference>
<proteinExistence type="predicted"/>
<organism evidence="1 2">
    <name type="scientific">Sporormia fimetaria CBS 119925</name>
    <dbReference type="NCBI Taxonomy" id="1340428"/>
    <lineage>
        <taxon>Eukaryota</taxon>
        <taxon>Fungi</taxon>
        <taxon>Dikarya</taxon>
        <taxon>Ascomycota</taxon>
        <taxon>Pezizomycotina</taxon>
        <taxon>Dothideomycetes</taxon>
        <taxon>Pleosporomycetidae</taxon>
        <taxon>Pleosporales</taxon>
        <taxon>Sporormiaceae</taxon>
        <taxon>Sporormia</taxon>
    </lineage>
</organism>
<reference evidence="1" key="1">
    <citation type="journal article" date="2020" name="Stud. Mycol.">
        <title>101 Dothideomycetes genomes: a test case for predicting lifestyles and emergence of pathogens.</title>
        <authorList>
            <person name="Haridas S."/>
            <person name="Albert R."/>
            <person name="Binder M."/>
            <person name="Bloem J."/>
            <person name="Labutti K."/>
            <person name="Salamov A."/>
            <person name="Andreopoulos B."/>
            <person name="Baker S."/>
            <person name="Barry K."/>
            <person name="Bills G."/>
            <person name="Bluhm B."/>
            <person name="Cannon C."/>
            <person name="Castanera R."/>
            <person name="Culley D."/>
            <person name="Daum C."/>
            <person name="Ezra D."/>
            <person name="Gonzalez J."/>
            <person name="Henrissat B."/>
            <person name="Kuo A."/>
            <person name="Liang C."/>
            <person name="Lipzen A."/>
            <person name="Lutzoni F."/>
            <person name="Magnuson J."/>
            <person name="Mondo S."/>
            <person name="Nolan M."/>
            <person name="Ohm R."/>
            <person name="Pangilinan J."/>
            <person name="Park H.-J."/>
            <person name="Ramirez L."/>
            <person name="Alfaro M."/>
            <person name="Sun H."/>
            <person name="Tritt A."/>
            <person name="Yoshinaga Y."/>
            <person name="Zwiers L.-H."/>
            <person name="Turgeon B."/>
            <person name="Goodwin S."/>
            <person name="Spatafora J."/>
            <person name="Crous P."/>
            <person name="Grigoriev I."/>
        </authorList>
    </citation>
    <scope>NUCLEOTIDE SEQUENCE</scope>
    <source>
        <strain evidence="1">CBS 119925</strain>
    </source>
</reference>
<dbReference type="EMBL" id="MU006589">
    <property type="protein sequence ID" value="KAF2744317.1"/>
    <property type="molecule type" value="Genomic_DNA"/>
</dbReference>
<accession>A0A6A6V543</accession>
<dbReference type="AlphaFoldDB" id="A0A6A6V543"/>
<keyword evidence="2" id="KW-1185">Reference proteome</keyword>
<protein>
    <submittedName>
        <fullName evidence="1">Uncharacterized protein</fullName>
    </submittedName>
</protein>
<evidence type="ECO:0000313" key="2">
    <source>
        <dbReference type="Proteomes" id="UP000799440"/>
    </source>
</evidence>